<protein>
    <recommendedName>
        <fullName evidence="3">Carboxylic ester hydrolase</fullName>
        <ecNumber evidence="3">3.1.1.-</ecNumber>
    </recommendedName>
</protein>
<dbReference type="InterPro" id="IPR019819">
    <property type="entry name" value="Carboxylesterase_B_CS"/>
</dbReference>
<accession>A0ABU4PGE8</accession>
<name>A0ABU4PGE8_9SPHN</name>
<dbReference type="EMBL" id="JAWXXV010000001">
    <property type="protein sequence ID" value="MDX5983286.1"/>
    <property type="molecule type" value="Genomic_DNA"/>
</dbReference>
<dbReference type="Proteomes" id="UP001279660">
    <property type="component" value="Unassembled WGS sequence"/>
</dbReference>
<dbReference type="InterPro" id="IPR019826">
    <property type="entry name" value="Carboxylesterase_B_AS"/>
</dbReference>
<dbReference type="InterPro" id="IPR029058">
    <property type="entry name" value="AB_hydrolase_fold"/>
</dbReference>
<keyword evidence="3" id="KW-0732">Signal</keyword>
<feature type="signal peptide" evidence="3">
    <location>
        <begin position="1"/>
        <end position="23"/>
    </location>
</feature>
<comment type="caution">
    <text evidence="5">The sequence shown here is derived from an EMBL/GenBank/DDBJ whole genome shotgun (WGS) entry which is preliminary data.</text>
</comment>
<sequence length="548" mass="58020">MIAFRRFKVLAALALALPAATHASETAPIVAAPAGAVQGAADGSIRVFRGIPYATPPVQSLRWRPPVALPRWQGVRPATAFGPACVQPQSKTPSSIYSGDPMPVSEDCLTLNIWTPAKADKAPVFLWIHGGALVGGSSRDPVYDGKRLAERGVIVVSINYRLGVLGWLAHPGLSAESPQHVSGNYGLLDQIAALQWVKANISAFGGDPARVTIAGESAGGLSVMYLLESPLARGLFSRAIVESGYMISMPELRKAVYGAPSGEGAGQMLAAALQAPDVAALRGIDAQTLTNAAAGMGYGPWGTVDGRVLPEQMVSAFAAGRQAAVPLLVGFNQGEIRSLTVLAPNAPATAADYEKGIRDRYGDLADAFLRLYPAAGYKQSILATTRDALYGWTAERLARTQTAIGQSAYLYLFDHGYRAADDAGLHAFHASELPFVFGTFDRTPPRWPRVEDVPVNRALSDAMADYWASFAQGGQPVAAQAPAWPAFGSGESYLHFTDVPRVETKLMPGMFALNETVMCRHKATGKIGWNWNVGLAAPKLPAASAECP</sequence>
<evidence type="ECO:0000256" key="2">
    <source>
        <dbReference type="ARBA" id="ARBA00022801"/>
    </source>
</evidence>
<dbReference type="Pfam" id="PF00135">
    <property type="entry name" value="COesterase"/>
    <property type="match status" value="1"/>
</dbReference>
<feature type="domain" description="Carboxylesterase type B" evidence="4">
    <location>
        <begin position="27"/>
        <end position="504"/>
    </location>
</feature>
<dbReference type="RefSeq" id="WP_010405372.1">
    <property type="nucleotide sequence ID" value="NZ_JAWXXV010000001.1"/>
</dbReference>
<dbReference type="SUPFAM" id="SSF53474">
    <property type="entry name" value="alpha/beta-Hydrolases"/>
    <property type="match status" value="1"/>
</dbReference>
<evidence type="ECO:0000256" key="3">
    <source>
        <dbReference type="RuleBase" id="RU361235"/>
    </source>
</evidence>
<evidence type="ECO:0000259" key="4">
    <source>
        <dbReference type="Pfam" id="PF00135"/>
    </source>
</evidence>
<evidence type="ECO:0000313" key="6">
    <source>
        <dbReference type="Proteomes" id="UP001279660"/>
    </source>
</evidence>
<keyword evidence="2 3" id="KW-0378">Hydrolase</keyword>
<dbReference type="PROSITE" id="PS00122">
    <property type="entry name" value="CARBOXYLESTERASE_B_1"/>
    <property type="match status" value="1"/>
</dbReference>
<organism evidence="5 6">
    <name type="scientific">Sphingomonas echinoides</name>
    <dbReference type="NCBI Taxonomy" id="59803"/>
    <lineage>
        <taxon>Bacteria</taxon>
        <taxon>Pseudomonadati</taxon>
        <taxon>Pseudomonadota</taxon>
        <taxon>Alphaproteobacteria</taxon>
        <taxon>Sphingomonadales</taxon>
        <taxon>Sphingomonadaceae</taxon>
        <taxon>Sphingomonas</taxon>
    </lineage>
</organism>
<dbReference type="InterPro" id="IPR050309">
    <property type="entry name" value="Type-B_Carboxylest/Lipase"/>
</dbReference>
<dbReference type="EC" id="3.1.1.-" evidence="3"/>
<keyword evidence="6" id="KW-1185">Reference proteome</keyword>
<gene>
    <name evidence="5" type="ORF">SIL82_03370</name>
</gene>
<dbReference type="PROSITE" id="PS00941">
    <property type="entry name" value="CARBOXYLESTERASE_B_2"/>
    <property type="match status" value="1"/>
</dbReference>
<dbReference type="InterPro" id="IPR002018">
    <property type="entry name" value="CarbesteraseB"/>
</dbReference>
<proteinExistence type="inferred from homology"/>
<comment type="similarity">
    <text evidence="1 3">Belongs to the type-B carboxylesterase/lipase family.</text>
</comment>
<evidence type="ECO:0000313" key="5">
    <source>
        <dbReference type="EMBL" id="MDX5983286.1"/>
    </source>
</evidence>
<reference evidence="5 6" key="1">
    <citation type="submission" date="2023-11" db="EMBL/GenBank/DDBJ databases">
        <title>MicrobeMod: A computational toolkit for identifying prokaryotic methylation and restriction-modification with nanopore sequencing.</title>
        <authorList>
            <person name="Crits-Christoph A."/>
            <person name="Kang S.C."/>
            <person name="Lee H."/>
            <person name="Ostrov N."/>
        </authorList>
    </citation>
    <scope>NUCLEOTIDE SEQUENCE [LARGE SCALE GENOMIC DNA]</scope>
    <source>
        <strain evidence="5 6">ATCC 14820</strain>
    </source>
</reference>
<dbReference type="PANTHER" id="PTHR11559">
    <property type="entry name" value="CARBOXYLESTERASE"/>
    <property type="match status" value="1"/>
</dbReference>
<dbReference type="Gene3D" id="3.40.50.1820">
    <property type="entry name" value="alpha/beta hydrolase"/>
    <property type="match status" value="1"/>
</dbReference>
<evidence type="ECO:0000256" key="1">
    <source>
        <dbReference type="ARBA" id="ARBA00005964"/>
    </source>
</evidence>
<feature type="chain" id="PRO_5044995656" description="Carboxylic ester hydrolase" evidence="3">
    <location>
        <begin position="24"/>
        <end position="548"/>
    </location>
</feature>